<dbReference type="InterPro" id="IPR017871">
    <property type="entry name" value="ABC_transporter-like_CS"/>
</dbReference>
<dbReference type="GO" id="GO:0005524">
    <property type="term" value="F:ATP binding"/>
    <property type="evidence" value="ECO:0007669"/>
    <property type="project" value="UniProtKB-KW"/>
</dbReference>
<evidence type="ECO:0000256" key="1">
    <source>
        <dbReference type="ARBA" id="ARBA00005417"/>
    </source>
</evidence>
<evidence type="ECO:0000256" key="4">
    <source>
        <dbReference type="ARBA" id="ARBA00022840"/>
    </source>
</evidence>
<evidence type="ECO:0000256" key="2">
    <source>
        <dbReference type="ARBA" id="ARBA00022448"/>
    </source>
</evidence>
<accession>A0A558DVT4</accession>
<dbReference type="InterPro" id="IPR003593">
    <property type="entry name" value="AAA+_ATPase"/>
</dbReference>
<dbReference type="CDD" id="cd03225">
    <property type="entry name" value="ABC_cobalt_CbiO_domain1"/>
    <property type="match status" value="1"/>
</dbReference>
<dbReference type="Pfam" id="PF00005">
    <property type="entry name" value="ABC_tran"/>
    <property type="match status" value="1"/>
</dbReference>
<proteinExistence type="inferred from homology"/>
<dbReference type="InterPro" id="IPR050095">
    <property type="entry name" value="ECF_ABC_transporter_ATP-bd"/>
</dbReference>
<feature type="region of interest" description="Disordered" evidence="5">
    <location>
        <begin position="240"/>
        <end position="262"/>
    </location>
</feature>
<dbReference type="EMBL" id="VMNH01000004">
    <property type="protein sequence ID" value="TVO77850.1"/>
    <property type="molecule type" value="Genomic_DNA"/>
</dbReference>
<dbReference type="InterPro" id="IPR015856">
    <property type="entry name" value="ABC_transpr_CbiO/EcfA_su"/>
</dbReference>
<dbReference type="PROSITE" id="PS00211">
    <property type="entry name" value="ABC_TRANSPORTER_1"/>
    <property type="match status" value="1"/>
</dbReference>
<reference evidence="7 8" key="1">
    <citation type="submission" date="2019-07" db="EMBL/GenBank/DDBJ databases">
        <title>The pathways for chlorine oxyanion respiration interact through the shared metabolite chlorate.</title>
        <authorList>
            <person name="Barnum T.P."/>
            <person name="Cheng Y."/>
            <person name="Hill K.A."/>
            <person name="Lucas L.N."/>
            <person name="Carlson H.K."/>
            <person name="Coates J.D."/>
        </authorList>
    </citation>
    <scope>NUCLEOTIDE SEQUENCE [LARGE SCALE GENOMIC DNA]</scope>
    <source>
        <strain evidence="7 8">BK-1</strain>
    </source>
</reference>
<dbReference type="PANTHER" id="PTHR43553">
    <property type="entry name" value="HEAVY METAL TRANSPORTER"/>
    <property type="match status" value="1"/>
</dbReference>
<dbReference type="InterPro" id="IPR027417">
    <property type="entry name" value="P-loop_NTPase"/>
</dbReference>
<evidence type="ECO:0000313" key="8">
    <source>
        <dbReference type="Proteomes" id="UP000316649"/>
    </source>
</evidence>
<dbReference type="GO" id="GO:0042626">
    <property type="term" value="F:ATPase-coupled transmembrane transporter activity"/>
    <property type="evidence" value="ECO:0007669"/>
    <property type="project" value="TreeGrafter"/>
</dbReference>
<dbReference type="Gene3D" id="3.40.50.300">
    <property type="entry name" value="P-loop containing nucleotide triphosphate hydrolases"/>
    <property type="match status" value="1"/>
</dbReference>
<dbReference type="GO" id="GO:0043190">
    <property type="term" value="C:ATP-binding cassette (ABC) transporter complex"/>
    <property type="evidence" value="ECO:0007669"/>
    <property type="project" value="TreeGrafter"/>
</dbReference>
<dbReference type="SUPFAM" id="SSF52540">
    <property type="entry name" value="P-loop containing nucleoside triphosphate hydrolases"/>
    <property type="match status" value="1"/>
</dbReference>
<dbReference type="OrthoDB" id="9780942at2"/>
<sequence>MNAPLITLENIGFDYPTHPVLSNVNFTLNAGERVALLGENGAGKSTLLQIIVGLHKTTTGNIVAFGQPRQSETDFREVRAKAGLLFQDAEDQLFCPTVLEDVMFGPLNLGKDETEAKAIAEETLQSLGMAQYAQRITHKLSGGEKRMISLATVLAMQPEVLLMDEPTNGLDEKAEKRLLDHLETLPLAMIFVSHDRKLVERLSTRAVMIQDGTLVEGVMHSHPHVHTHSHMHIHAAGLDAGHEHDSNTPQHNHSHGETAVRD</sequence>
<organism evidence="7 8">
    <name type="scientific">Sedimenticola selenatireducens</name>
    <dbReference type="NCBI Taxonomy" id="191960"/>
    <lineage>
        <taxon>Bacteria</taxon>
        <taxon>Pseudomonadati</taxon>
        <taxon>Pseudomonadota</taxon>
        <taxon>Gammaproteobacteria</taxon>
        <taxon>Chromatiales</taxon>
        <taxon>Sedimenticolaceae</taxon>
        <taxon>Sedimenticola</taxon>
    </lineage>
</organism>
<keyword evidence="2" id="KW-0813">Transport</keyword>
<comment type="similarity">
    <text evidence="1">Belongs to the ABC transporter superfamily.</text>
</comment>
<dbReference type="PANTHER" id="PTHR43553:SF24">
    <property type="entry name" value="ENERGY-COUPLING FACTOR TRANSPORTER ATP-BINDING PROTEIN ECFA1"/>
    <property type="match status" value="1"/>
</dbReference>
<evidence type="ECO:0000313" key="7">
    <source>
        <dbReference type="EMBL" id="TVO77850.1"/>
    </source>
</evidence>
<gene>
    <name evidence="7" type="ORF">FHP88_03360</name>
</gene>
<name>A0A558DVT4_9GAMM</name>
<evidence type="ECO:0000256" key="5">
    <source>
        <dbReference type="SAM" id="MobiDB-lite"/>
    </source>
</evidence>
<dbReference type="Proteomes" id="UP000316649">
    <property type="component" value="Unassembled WGS sequence"/>
</dbReference>
<dbReference type="RefSeq" id="WP_144357574.1">
    <property type="nucleotide sequence ID" value="NZ_VMNH01000004.1"/>
</dbReference>
<dbReference type="InterPro" id="IPR003439">
    <property type="entry name" value="ABC_transporter-like_ATP-bd"/>
</dbReference>
<feature type="domain" description="ABC transporter" evidence="6">
    <location>
        <begin position="6"/>
        <end position="236"/>
    </location>
</feature>
<evidence type="ECO:0000256" key="3">
    <source>
        <dbReference type="ARBA" id="ARBA00022741"/>
    </source>
</evidence>
<keyword evidence="4 7" id="KW-0067">ATP-binding</keyword>
<evidence type="ECO:0000259" key="6">
    <source>
        <dbReference type="PROSITE" id="PS50893"/>
    </source>
</evidence>
<dbReference type="GO" id="GO:0016887">
    <property type="term" value="F:ATP hydrolysis activity"/>
    <property type="evidence" value="ECO:0007669"/>
    <property type="project" value="InterPro"/>
</dbReference>
<protein>
    <submittedName>
        <fullName evidence="7">ABC transporter ATP-binding protein</fullName>
    </submittedName>
</protein>
<dbReference type="PROSITE" id="PS50893">
    <property type="entry name" value="ABC_TRANSPORTER_2"/>
    <property type="match status" value="1"/>
</dbReference>
<comment type="caution">
    <text evidence="7">The sequence shown here is derived from an EMBL/GenBank/DDBJ whole genome shotgun (WGS) entry which is preliminary data.</text>
</comment>
<dbReference type="AlphaFoldDB" id="A0A558DVT4"/>
<keyword evidence="3" id="KW-0547">Nucleotide-binding</keyword>
<keyword evidence="8" id="KW-1185">Reference proteome</keyword>
<dbReference type="SMART" id="SM00382">
    <property type="entry name" value="AAA"/>
    <property type="match status" value="1"/>
</dbReference>